<feature type="transmembrane region" description="Helical" evidence="6">
    <location>
        <begin position="424"/>
        <end position="441"/>
    </location>
</feature>
<feature type="transmembrane region" description="Helical" evidence="6">
    <location>
        <begin position="21"/>
        <end position="38"/>
    </location>
</feature>
<feature type="transmembrane region" description="Helical" evidence="6">
    <location>
        <begin position="75"/>
        <end position="93"/>
    </location>
</feature>
<feature type="transmembrane region" description="Helical" evidence="6">
    <location>
        <begin position="142"/>
        <end position="159"/>
    </location>
</feature>
<evidence type="ECO:0000313" key="8">
    <source>
        <dbReference type="WBParaSite" id="MBELARI_LOCUS4323"/>
    </source>
</evidence>
<reference evidence="8" key="1">
    <citation type="submission" date="2024-02" db="UniProtKB">
        <authorList>
            <consortium name="WormBaseParasite"/>
        </authorList>
    </citation>
    <scope>IDENTIFICATION</scope>
</reference>
<feature type="transmembrane region" description="Helical" evidence="6">
    <location>
        <begin position="376"/>
        <end position="393"/>
    </location>
</feature>
<dbReference type="WBParaSite" id="MBELARI_LOCUS4323">
    <property type="protein sequence ID" value="MBELARI_LOCUS4323"/>
    <property type="gene ID" value="MBELARI_LOCUS4323"/>
</dbReference>
<dbReference type="GO" id="GO:0016409">
    <property type="term" value="F:palmitoyltransferase activity"/>
    <property type="evidence" value="ECO:0007669"/>
    <property type="project" value="TreeGrafter"/>
</dbReference>
<keyword evidence="7" id="KW-1185">Reference proteome</keyword>
<feature type="transmembrane region" description="Helical" evidence="6">
    <location>
        <begin position="399"/>
        <end position="417"/>
    </location>
</feature>
<evidence type="ECO:0000256" key="4">
    <source>
        <dbReference type="ARBA" id="ARBA00023136"/>
    </source>
</evidence>
<protein>
    <recommendedName>
        <fullName evidence="9">Protein-cysteine N-palmitoyltransferase Rasp</fullName>
    </recommendedName>
</protein>
<feature type="transmembrane region" description="Helical" evidence="6">
    <location>
        <begin position="296"/>
        <end position="317"/>
    </location>
</feature>
<dbReference type="InterPro" id="IPR004299">
    <property type="entry name" value="MBOAT_fam"/>
</dbReference>
<feature type="transmembrane region" description="Helical" evidence="6">
    <location>
        <begin position="254"/>
        <end position="276"/>
    </location>
</feature>
<accession>A0AAF3FBP9</accession>
<keyword evidence="4 6" id="KW-0472">Membrane</keyword>
<dbReference type="PANTHER" id="PTHR13285">
    <property type="entry name" value="ACYLTRANSFERASE"/>
    <property type="match status" value="1"/>
</dbReference>
<keyword evidence="2 6" id="KW-0812">Transmembrane</keyword>
<dbReference type="GO" id="GO:0005783">
    <property type="term" value="C:endoplasmic reticulum"/>
    <property type="evidence" value="ECO:0007669"/>
    <property type="project" value="TreeGrafter"/>
</dbReference>
<evidence type="ECO:0000256" key="2">
    <source>
        <dbReference type="ARBA" id="ARBA00022692"/>
    </source>
</evidence>
<dbReference type="InterPro" id="IPR051085">
    <property type="entry name" value="MB_O-acyltransferase"/>
</dbReference>
<comment type="subcellular location">
    <subcellularLocation>
        <location evidence="1">Membrane</location>
        <topology evidence="1">Multi-pass membrane protein</topology>
    </subcellularLocation>
</comment>
<sequence>MIVERFIPVRLPDWERNLNRFFWISHSFLAFVIAYYTTNGEIYPWIEHWLHDSSYIPNQKIDNSDSEWWFYKKNFPRLFGCLLMNSIIFTFLMKTSRNLYIFPLLFSQLGLHVLLTSFPCLSTCIFLTIFVLSLVYFFRKEAIAWLLCIGFILKCSKIAPFSHTSYVYYLEFNLYAYTCLKIINVSIYLCRQEPKESDEQKKGLLVDILIYLLYLPFSITLIVLFDDFRKQLEKRRRKEKDFNRTEKSPKNRDLLIFAFRLLFWLGFLDFLMHFIYVNAVFSSPNTLLFGMNSYQVMSISYAVGQYFHIKYVVIFGIPSLFAKIDGMTPPPPPICVSRVSRYSRIWRHFDAGLYQFLKNQVYIPLMRNVTGWKGSVLRFISMVNVFLVVLVWHGFDSHYVYWVSLSGIELIFEWAGVALWSTRIFGVFCFLGSPGVGTTVFRKVLIDGSLELFSGHFIKNGFPSSGLIFFHMMVLGYFYNNHTLDYDEEKAIKTE</sequence>
<evidence type="ECO:0008006" key="9">
    <source>
        <dbReference type="Google" id="ProtNLM"/>
    </source>
</evidence>
<evidence type="ECO:0000256" key="1">
    <source>
        <dbReference type="ARBA" id="ARBA00004141"/>
    </source>
</evidence>
<dbReference type="PANTHER" id="PTHR13285:SF18">
    <property type="entry name" value="PROTEIN-CYSTEINE N-PALMITOYLTRANSFERASE RASP"/>
    <property type="match status" value="1"/>
</dbReference>
<dbReference type="Pfam" id="PF03062">
    <property type="entry name" value="MBOAT"/>
    <property type="match status" value="1"/>
</dbReference>
<comment type="similarity">
    <text evidence="5">Belongs to the membrane-bound acyltransferase family. HHAT subfamily.</text>
</comment>
<proteinExistence type="inferred from homology"/>
<evidence type="ECO:0000256" key="5">
    <source>
        <dbReference type="ARBA" id="ARBA00038268"/>
    </source>
</evidence>
<feature type="transmembrane region" description="Helical" evidence="6">
    <location>
        <begin position="208"/>
        <end position="228"/>
    </location>
</feature>
<dbReference type="AlphaFoldDB" id="A0AAF3FBP9"/>
<feature type="transmembrane region" description="Helical" evidence="6">
    <location>
        <begin position="166"/>
        <end position="188"/>
    </location>
</feature>
<evidence type="ECO:0000256" key="3">
    <source>
        <dbReference type="ARBA" id="ARBA00022989"/>
    </source>
</evidence>
<dbReference type="Proteomes" id="UP000887575">
    <property type="component" value="Unassembled WGS sequence"/>
</dbReference>
<keyword evidence="3 6" id="KW-1133">Transmembrane helix</keyword>
<evidence type="ECO:0000256" key="6">
    <source>
        <dbReference type="SAM" id="Phobius"/>
    </source>
</evidence>
<feature type="transmembrane region" description="Helical" evidence="6">
    <location>
        <begin position="461"/>
        <end position="480"/>
    </location>
</feature>
<organism evidence="7 8">
    <name type="scientific">Mesorhabditis belari</name>
    <dbReference type="NCBI Taxonomy" id="2138241"/>
    <lineage>
        <taxon>Eukaryota</taxon>
        <taxon>Metazoa</taxon>
        <taxon>Ecdysozoa</taxon>
        <taxon>Nematoda</taxon>
        <taxon>Chromadorea</taxon>
        <taxon>Rhabditida</taxon>
        <taxon>Rhabditina</taxon>
        <taxon>Rhabditomorpha</taxon>
        <taxon>Rhabditoidea</taxon>
        <taxon>Rhabditidae</taxon>
        <taxon>Mesorhabditinae</taxon>
        <taxon>Mesorhabditis</taxon>
    </lineage>
</organism>
<evidence type="ECO:0000313" key="7">
    <source>
        <dbReference type="Proteomes" id="UP000887575"/>
    </source>
</evidence>
<dbReference type="GO" id="GO:0016020">
    <property type="term" value="C:membrane"/>
    <property type="evidence" value="ECO:0007669"/>
    <property type="project" value="UniProtKB-SubCell"/>
</dbReference>
<name>A0AAF3FBP9_9BILA</name>